<reference evidence="1" key="2">
    <citation type="submission" date="2025-09" db="UniProtKB">
        <authorList>
            <consortium name="EnsemblPlants"/>
        </authorList>
    </citation>
    <scope>IDENTIFICATION</scope>
</reference>
<name>A0ACD5Z6L6_AVESA</name>
<proteinExistence type="predicted"/>
<accession>A0ACD5Z6L6</accession>
<dbReference type="Proteomes" id="UP001732700">
    <property type="component" value="Chromosome 6C"/>
</dbReference>
<reference evidence="1" key="1">
    <citation type="submission" date="2021-05" db="EMBL/GenBank/DDBJ databases">
        <authorList>
            <person name="Scholz U."/>
            <person name="Mascher M."/>
            <person name="Fiebig A."/>
        </authorList>
    </citation>
    <scope>NUCLEOTIDE SEQUENCE [LARGE SCALE GENOMIC DNA]</scope>
</reference>
<organism evidence="1 2">
    <name type="scientific">Avena sativa</name>
    <name type="common">Oat</name>
    <dbReference type="NCBI Taxonomy" id="4498"/>
    <lineage>
        <taxon>Eukaryota</taxon>
        <taxon>Viridiplantae</taxon>
        <taxon>Streptophyta</taxon>
        <taxon>Embryophyta</taxon>
        <taxon>Tracheophyta</taxon>
        <taxon>Spermatophyta</taxon>
        <taxon>Magnoliopsida</taxon>
        <taxon>Liliopsida</taxon>
        <taxon>Poales</taxon>
        <taxon>Poaceae</taxon>
        <taxon>BOP clade</taxon>
        <taxon>Pooideae</taxon>
        <taxon>Poodae</taxon>
        <taxon>Poeae</taxon>
        <taxon>Poeae Chloroplast Group 1 (Aveneae type)</taxon>
        <taxon>Aveninae</taxon>
        <taxon>Avena</taxon>
    </lineage>
</organism>
<evidence type="ECO:0000313" key="2">
    <source>
        <dbReference type="Proteomes" id="UP001732700"/>
    </source>
</evidence>
<keyword evidence="2" id="KW-1185">Reference proteome</keyword>
<evidence type="ECO:0000313" key="1">
    <source>
        <dbReference type="EnsemblPlants" id="AVESA.00010b.r2.6CG1102810.1.CDS"/>
    </source>
</evidence>
<sequence>MITREDEAEIMRAMKDKQVLVEIPEDDGKRSMGGRPLDLNEGADVESEEGEVGDDEDDDGDQEDDDDDGDSTTDVAGSRSSSNNSNTNDASEIQKGTGGGEHRVPSVRPYNRSKLPRLRWTPDLHMAFIHAVERLGGQERATPKLVLQMMNVRGLSIAHVKSHLQMYRSKKLDHEGRQIRGAISSVYSPMDFHSMRGDRRFHDMFLQRAAVLSSRADNGGFFASPNGRGTDTTSRLYGILQHHHRPSPIQAFGFKNCSFRNQEWAFSQHDMISRKDVKAPSSSTTPHLFASSSLTKWPALTCVVAGAGELRRDETFGYFTASSSRPVSTAMPPAMSAVPGGGSHRLPFRWYGGDGSNTAKTTSSDPVVIDEALDFRLKEQKHLEPMRDPIRLADEVRGKRRPSETPDLKLSLSPATVDTTDGASSNKRKITPSSEQEIEHGNKLSIALSLSPPAASMHMPRKEKTRGGSVEAALGQSTLDLTMSIRALE</sequence>
<protein>
    <submittedName>
        <fullName evidence="1">Uncharacterized protein</fullName>
    </submittedName>
</protein>
<dbReference type="EnsemblPlants" id="AVESA.00010b.r2.6CG1102810.1">
    <property type="protein sequence ID" value="AVESA.00010b.r2.6CG1102810.1.CDS"/>
    <property type="gene ID" value="AVESA.00010b.r2.6CG1102810"/>
</dbReference>